<dbReference type="SMART" id="SM00530">
    <property type="entry name" value="HTH_XRE"/>
    <property type="match status" value="1"/>
</dbReference>
<sequence>MTTLAPARPLGDFLREWRRRRRMSQLDLALEADISQRHLSFIESGRAVPSRDMLLHLAERLEVPLRERNPMLLAAGFAPVFAERKLDDPALQPARRAIDMVLKGHEPFPALAVDRHWTLVAANAAVAPLLADVADPSLIEGPVNVLRLSLHPQGLAPHIVNLVEWRNHLLERLHQQIAATGDRVLQKLLEELSGYPMPEGASKSAPKHDYAGIAVPMELRTEAGLLSFISTTTVFGTPVDVTLSELAVESFFPANDETARLLRQMAEAGPLKSDS</sequence>
<dbReference type="InterPro" id="IPR010982">
    <property type="entry name" value="Lambda_DNA-bd_dom_sf"/>
</dbReference>
<dbReference type="RefSeq" id="WP_046666422.1">
    <property type="nucleotide sequence ID" value="NZ_CCRH01000005.1"/>
</dbReference>
<dbReference type="PANTHER" id="PTHR35010">
    <property type="entry name" value="BLL4672 PROTEIN-RELATED"/>
    <property type="match status" value="1"/>
</dbReference>
<dbReference type="InterPro" id="IPR041413">
    <property type="entry name" value="MLTR_LBD"/>
</dbReference>
<dbReference type="EMBL" id="CCRH01000005">
    <property type="protein sequence ID" value="CDZ34196.1"/>
    <property type="molecule type" value="Genomic_DNA"/>
</dbReference>
<dbReference type="Pfam" id="PF17765">
    <property type="entry name" value="MLTR_LBD"/>
    <property type="match status" value="1"/>
</dbReference>
<feature type="domain" description="HTH cro/C1-type" evidence="1">
    <location>
        <begin position="14"/>
        <end position="68"/>
    </location>
</feature>
<dbReference type="AlphaFoldDB" id="A0A0T7FGP7"/>
<evidence type="ECO:0000313" key="2">
    <source>
        <dbReference type="EMBL" id="CDZ34196.1"/>
    </source>
</evidence>
<accession>A0A0T7FGP7</accession>
<dbReference type="Pfam" id="PF01381">
    <property type="entry name" value="HTH_3"/>
    <property type="match status" value="1"/>
</dbReference>
<dbReference type="SUPFAM" id="SSF47413">
    <property type="entry name" value="lambda repressor-like DNA-binding domains"/>
    <property type="match status" value="1"/>
</dbReference>
<evidence type="ECO:0000313" key="3">
    <source>
        <dbReference type="Proteomes" id="UP000046176"/>
    </source>
</evidence>
<protein>
    <submittedName>
        <fullName evidence="2">Transcriptional regulator, XRE family</fullName>
    </submittedName>
</protein>
<dbReference type="PANTHER" id="PTHR35010:SF4">
    <property type="entry name" value="BLL5781 PROTEIN"/>
    <property type="match status" value="1"/>
</dbReference>
<dbReference type="OrthoDB" id="9785973at2"/>
<dbReference type="Gene3D" id="3.30.450.180">
    <property type="match status" value="1"/>
</dbReference>
<dbReference type="PROSITE" id="PS50943">
    <property type="entry name" value="HTH_CROC1"/>
    <property type="match status" value="1"/>
</dbReference>
<gene>
    <name evidence="2" type="ORF">NGAL_HAMBI1145_22340</name>
</gene>
<dbReference type="Proteomes" id="UP000046176">
    <property type="component" value="Unassembled WGS sequence"/>
</dbReference>
<dbReference type="InterPro" id="IPR001387">
    <property type="entry name" value="Cro/C1-type_HTH"/>
</dbReference>
<name>A0A0T7FGP7_NEOGA</name>
<proteinExistence type="predicted"/>
<organism evidence="2 3">
    <name type="scientific">Neorhizobium galegae bv. officinalis</name>
    <dbReference type="NCBI Taxonomy" id="323656"/>
    <lineage>
        <taxon>Bacteria</taxon>
        <taxon>Pseudomonadati</taxon>
        <taxon>Pseudomonadota</taxon>
        <taxon>Alphaproteobacteria</taxon>
        <taxon>Hyphomicrobiales</taxon>
        <taxon>Rhizobiaceae</taxon>
        <taxon>Rhizobium/Agrobacterium group</taxon>
        <taxon>Neorhizobium</taxon>
    </lineage>
</organism>
<dbReference type="GO" id="GO:0003677">
    <property type="term" value="F:DNA binding"/>
    <property type="evidence" value="ECO:0007669"/>
    <property type="project" value="InterPro"/>
</dbReference>
<dbReference type="Gene3D" id="1.10.260.40">
    <property type="entry name" value="lambda repressor-like DNA-binding domains"/>
    <property type="match status" value="1"/>
</dbReference>
<dbReference type="CDD" id="cd00093">
    <property type="entry name" value="HTH_XRE"/>
    <property type="match status" value="1"/>
</dbReference>
<reference evidence="2 3" key="1">
    <citation type="submission" date="2014-08" db="EMBL/GenBank/DDBJ databases">
        <authorList>
            <person name="Chen Y.-H."/>
        </authorList>
    </citation>
    <scope>NUCLEOTIDE SEQUENCE [LARGE SCALE GENOMIC DNA]</scope>
</reference>
<evidence type="ECO:0000259" key="1">
    <source>
        <dbReference type="PROSITE" id="PS50943"/>
    </source>
</evidence>